<accession>A0A1N6HTT0</accession>
<dbReference type="EMBL" id="FSRJ01000004">
    <property type="protein sequence ID" value="SIO23120.1"/>
    <property type="molecule type" value="Genomic_DNA"/>
</dbReference>
<gene>
    <name evidence="1" type="ORF">SAMN05443544_3492</name>
</gene>
<dbReference type="InterPro" id="IPR042099">
    <property type="entry name" value="ANL_N_sf"/>
</dbReference>
<dbReference type="SUPFAM" id="SSF56801">
    <property type="entry name" value="Acetyl-CoA synthetase-like"/>
    <property type="match status" value="1"/>
</dbReference>
<protein>
    <submittedName>
        <fullName evidence="1">Phenylacetate-CoA ligase</fullName>
    </submittedName>
</protein>
<dbReference type="RefSeq" id="WP_234980893.1">
    <property type="nucleotide sequence ID" value="NZ_FSRJ01000004.1"/>
</dbReference>
<sequence length="463" mass="49983">MSDAARTEPPDPDASVSATDPLALAEYAPGSVAVLTDAERWPTLTAEGAARLERLRTHPHAPRWVHRTGDRLTAEQIERTKHPLPVSGWLDEHLAAARGLLHYRGLAPLERLEDFPTVSRDDLVRDIAAFVPLGSDFDRMLHGTSSGSTGAALVIPDDVEEVARSFHLLVELVRAEGIRWRPDGERMALAHVVHQREAFTYASIVSGFGQRTMARVNLHEAQWPTDASRREFFADVDPQVVTGDPTSLAELLDPELRSAVRPLAIFSGAMALSAPLRAELESAFACPVFDVYGLHETRPIAVRTDDGPFRVLDRRVLVEVLDAAGCAAAPGEIGELVVTAGENQLLPLVRYRTGDFGRLIRLDGGAPGIAELEGREHTRFVAADGRHVACVDLTQHLQAHGARGWTVEQGADGAVRAVIAGGDRDAVQAALEALLGRAVATVRVARLADLGEGKPRRFLSAAS</sequence>
<organism evidence="1 2">
    <name type="scientific">Agromyces cerinus subsp. cerinus</name>
    <dbReference type="NCBI Taxonomy" id="232089"/>
    <lineage>
        <taxon>Bacteria</taxon>
        <taxon>Bacillati</taxon>
        <taxon>Actinomycetota</taxon>
        <taxon>Actinomycetes</taxon>
        <taxon>Micrococcales</taxon>
        <taxon>Microbacteriaceae</taxon>
        <taxon>Agromyces</taxon>
    </lineage>
</organism>
<evidence type="ECO:0000313" key="1">
    <source>
        <dbReference type="EMBL" id="SIO23120.1"/>
    </source>
</evidence>
<dbReference type="Gene3D" id="3.40.50.12780">
    <property type="entry name" value="N-terminal domain of ligase-like"/>
    <property type="match status" value="1"/>
</dbReference>
<dbReference type="PANTHER" id="PTHR36932:SF1">
    <property type="entry name" value="CAPSULAR POLYSACCHARIDE BIOSYNTHESIS PROTEIN"/>
    <property type="match status" value="1"/>
</dbReference>
<dbReference type="STRING" id="232089.SAMN05443544_3492"/>
<dbReference type="Proteomes" id="UP000184699">
    <property type="component" value="Unassembled WGS sequence"/>
</dbReference>
<proteinExistence type="predicted"/>
<dbReference type="PANTHER" id="PTHR36932">
    <property type="entry name" value="CAPSULAR POLYSACCHARIDE BIOSYNTHESIS PROTEIN"/>
    <property type="match status" value="1"/>
</dbReference>
<dbReference type="AlphaFoldDB" id="A0A1N6HTT0"/>
<keyword evidence="1" id="KW-0436">Ligase</keyword>
<name>A0A1N6HTT0_9MICO</name>
<evidence type="ECO:0000313" key="2">
    <source>
        <dbReference type="Proteomes" id="UP000184699"/>
    </source>
</evidence>
<dbReference type="InterPro" id="IPR053158">
    <property type="entry name" value="CapK_Type1_Caps_Biosynth"/>
</dbReference>
<reference evidence="2" key="1">
    <citation type="submission" date="2016-11" db="EMBL/GenBank/DDBJ databases">
        <authorList>
            <person name="Varghese N."/>
            <person name="Submissions S."/>
        </authorList>
    </citation>
    <scope>NUCLEOTIDE SEQUENCE [LARGE SCALE GENOMIC DNA]</scope>
    <source>
        <strain evidence="2">DSM 8595</strain>
    </source>
</reference>
<dbReference type="GO" id="GO:0016874">
    <property type="term" value="F:ligase activity"/>
    <property type="evidence" value="ECO:0007669"/>
    <property type="project" value="UniProtKB-KW"/>
</dbReference>
<keyword evidence="2" id="KW-1185">Reference proteome</keyword>